<name>A0A7R9KC50_9ACAR</name>
<proteinExistence type="predicted"/>
<dbReference type="InterPro" id="IPR032675">
    <property type="entry name" value="LRR_dom_sf"/>
</dbReference>
<feature type="chain" id="PRO_5035591564" evidence="6">
    <location>
        <begin position="29"/>
        <end position="290"/>
    </location>
</feature>
<evidence type="ECO:0000313" key="7">
    <source>
        <dbReference type="EMBL" id="CAD7620308.1"/>
    </source>
</evidence>
<organism evidence="7">
    <name type="scientific">Medioppia subpectinata</name>
    <dbReference type="NCBI Taxonomy" id="1979941"/>
    <lineage>
        <taxon>Eukaryota</taxon>
        <taxon>Metazoa</taxon>
        <taxon>Ecdysozoa</taxon>
        <taxon>Arthropoda</taxon>
        <taxon>Chelicerata</taxon>
        <taxon>Arachnida</taxon>
        <taxon>Acari</taxon>
        <taxon>Acariformes</taxon>
        <taxon>Sarcoptiformes</taxon>
        <taxon>Oribatida</taxon>
        <taxon>Brachypylina</taxon>
        <taxon>Oppioidea</taxon>
        <taxon>Oppiidae</taxon>
        <taxon>Medioppia</taxon>
    </lineage>
</organism>
<keyword evidence="3 6" id="KW-0732">Signal</keyword>
<dbReference type="GO" id="GO:0016020">
    <property type="term" value="C:membrane"/>
    <property type="evidence" value="ECO:0007669"/>
    <property type="project" value="UniProtKB-SubCell"/>
</dbReference>
<sequence length="290" mass="33068">MTSKNFINKSVILHLTILLTLNSLLVLASKCPVVLEGECQCKEIVEESVSGLRVECTQTTAKKLFNDIDLLRKSGKTIIGLQVRDSDLRELSNLPSGLYNVHELILDNTGIDLETIRESNELLKLLKKFRVYHENFTEIPEDFFLGMDELKNLALNDIGIAYISKDAFSYLEDSLKQLELRENKLRSFPIAIKVLSHLESLDLFGNEIKTVPDDLTFYLQSSLKRLKRLTLNYINCTCDFGQTDFATWIRSHAIKGVTCKTPNRLFGKDISVTPIEEFCEYVSNTQHKLL</sequence>
<reference evidence="7" key="1">
    <citation type="submission" date="2020-11" db="EMBL/GenBank/DDBJ databases">
        <authorList>
            <person name="Tran Van P."/>
        </authorList>
    </citation>
    <scope>NUCLEOTIDE SEQUENCE</scope>
</reference>
<dbReference type="Proteomes" id="UP000759131">
    <property type="component" value="Unassembled WGS sequence"/>
</dbReference>
<accession>A0A7R9KC50</accession>
<dbReference type="OrthoDB" id="676979at2759"/>
<dbReference type="PANTHER" id="PTHR45773">
    <property type="entry name" value="SLIT AND NTRK-LIKE PROTEIN 4-RELATED"/>
    <property type="match status" value="1"/>
</dbReference>
<keyword evidence="2" id="KW-0812">Transmembrane</keyword>
<dbReference type="EMBL" id="OC854774">
    <property type="protein sequence ID" value="CAD7620308.1"/>
    <property type="molecule type" value="Genomic_DNA"/>
</dbReference>
<keyword evidence="4" id="KW-1133">Transmembrane helix</keyword>
<evidence type="ECO:0000256" key="2">
    <source>
        <dbReference type="ARBA" id="ARBA00022692"/>
    </source>
</evidence>
<dbReference type="GO" id="GO:0051965">
    <property type="term" value="P:positive regulation of synapse assembly"/>
    <property type="evidence" value="ECO:0007669"/>
    <property type="project" value="TreeGrafter"/>
</dbReference>
<evidence type="ECO:0000313" key="8">
    <source>
        <dbReference type="Proteomes" id="UP000759131"/>
    </source>
</evidence>
<evidence type="ECO:0000256" key="1">
    <source>
        <dbReference type="ARBA" id="ARBA00004479"/>
    </source>
</evidence>
<dbReference type="AlphaFoldDB" id="A0A7R9KC50"/>
<dbReference type="PANTHER" id="PTHR45773:SF10">
    <property type="match status" value="1"/>
</dbReference>
<keyword evidence="5" id="KW-0472">Membrane</keyword>
<evidence type="ECO:0000256" key="4">
    <source>
        <dbReference type="ARBA" id="ARBA00022989"/>
    </source>
</evidence>
<dbReference type="Gene3D" id="3.80.10.10">
    <property type="entry name" value="Ribonuclease Inhibitor"/>
    <property type="match status" value="1"/>
</dbReference>
<protein>
    <submittedName>
        <fullName evidence="7">Uncharacterized protein</fullName>
    </submittedName>
</protein>
<keyword evidence="8" id="KW-1185">Reference proteome</keyword>
<dbReference type="PROSITE" id="PS51450">
    <property type="entry name" value="LRR"/>
    <property type="match status" value="1"/>
</dbReference>
<gene>
    <name evidence="7" type="ORF">OSB1V03_LOCUS798</name>
</gene>
<dbReference type="Pfam" id="PF13855">
    <property type="entry name" value="LRR_8"/>
    <property type="match status" value="1"/>
</dbReference>
<evidence type="ECO:0000256" key="6">
    <source>
        <dbReference type="SAM" id="SignalP"/>
    </source>
</evidence>
<dbReference type="SUPFAM" id="SSF52058">
    <property type="entry name" value="L domain-like"/>
    <property type="match status" value="1"/>
</dbReference>
<evidence type="ECO:0000256" key="5">
    <source>
        <dbReference type="ARBA" id="ARBA00023136"/>
    </source>
</evidence>
<dbReference type="EMBL" id="CAJPIZ010000199">
    <property type="protein sequence ID" value="CAG2100738.1"/>
    <property type="molecule type" value="Genomic_DNA"/>
</dbReference>
<dbReference type="InterPro" id="IPR001611">
    <property type="entry name" value="Leu-rich_rpt"/>
</dbReference>
<dbReference type="GO" id="GO:0007409">
    <property type="term" value="P:axonogenesis"/>
    <property type="evidence" value="ECO:0007669"/>
    <property type="project" value="TreeGrafter"/>
</dbReference>
<comment type="subcellular location">
    <subcellularLocation>
        <location evidence="1">Membrane</location>
        <topology evidence="1">Single-pass type I membrane protein</topology>
    </subcellularLocation>
</comment>
<feature type="signal peptide" evidence="6">
    <location>
        <begin position="1"/>
        <end position="28"/>
    </location>
</feature>
<evidence type="ECO:0000256" key="3">
    <source>
        <dbReference type="ARBA" id="ARBA00022729"/>
    </source>
</evidence>